<feature type="domain" description="Transcription regulator PadR N-terminal" evidence="1">
    <location>
        <begin position="19"/>
        <end position="89"/>
    </location>
</feature>
<dbReference type="Proteomes" id="UP001172082">
    <property type="component" value="Unassembled WGS sequence"/>
</dbReference>
<comment type="caution">
    <text evidence="2">The sequence shown here is derived from an EMBL/GenBank/DDBJ whole genome shotgun (WGS) entry which is preliminary data.</text>
</comment>
<dbReference type="EMBL" id="JAUJEA010000002">
    <property type="protein sequence ID" value="MDN5201152.1"/>
    <property type="molecule type" value="Genomic_DNA"/>
</dbReference>
<dbReference type="RefSeq" id="WP_346751178.1">
    <property type="nucleotide sequence ID" value="NZ_JAUJEA010000002.1"/>
</dbReference>
<dbReference type="InterPro" id="IPR036388">
    <property type="entry name" value="WH-like_DNA-bd_sf"/>
</dbReference>
<evidence type="ECO:0000313" key="3">
    <source>
        <dbReference type="Proteomes" id="UP001172082"/>
    </source>
</evidence>
<reference evidence="2" key="1">
    <citation type="submission" date="2023-06" db="EMBL/GenBank/DDBJ databases">
        <title>Genomic of Parafulvivirga corallium.</title>
        <authorList>
            <person name="Wang G."/>
        </authorList>
    </citation>
    <scope>NUCLEOTIDE SEQUENCE</scope>
    <source>
        <strain evidence="2">BMA10</strain>
    </source>
</reference>
<dbReference type="Pfam" id="PF03551">
    <property type="entry name" value="PadR"/>
    <property type="match status" value="1"/>
</dbReference>
<dbReference type="InterPro" id="IPR005149">
    <property type="entry name" value="Tscrpt_reg_PadR_N"/>
</dbReference>
<name>A0ABT8KMA0_9BACT</name>
<gene>
    <name evidence="2" type="ORF">QQ008_07260</name>
</gene>
<accession>A0ABT8KMA0</accession>
<evidence type="ECO:0000313" key="2">
    <source>
        <dbReference type="EMBL" id="MDN5201152.1"/>
    </source>
</evidence>
<sequence>MRKTYIGELEEVILLTVAILQEEAYGVAIGLHMEQQLNRKLSISAIHATLHRLSKKGYVSSSMGGATAERGGRRKRYFKVTTAGCRVLNEIQDARNLLWSQVPSNALTT</sequence>
<keyword evidence="3" id="KW-1185">Reference proteome</keyword>
<dbReference type="SUPFAM" id="SSF46785">
    <property type="entry name" value="Winged helix' DNA-binding domain"/>
    <property type="match status" value="1"/>
</dbReference>
<evidence type="ECO:0000259" key="1">
    <source>
        <dbReference type="Pfam" id="PF03551"/>
    </source>
</evidence>
<dbReference type="InterPro" id="IPR036390">
    <property type="entry name" value="WH_DNA-bd_sf"/>
</dbReference>
<protein>
    <submittedName>
        <fullName evidence="2">PadR family transcriptional regulator</fullName>
    </submittedName>
</protein>
<organism evidence="2 3">
    <name type="scientific">Splendidivirga corallicola</name>
    <dbReference type="NCBI Taxonomy" id="3051826"/>
    <lineage>
        <taxon>Bacteria</taxon>
        <taxon>Pseudomonadati</taxon>
        <taxon>Bacteroidota</taxon>
        <taxon>Cytophagia</taxon>
        <taxon>Cytophagales</taxon>
        <taxon>Splendidivirgaceae</taxon>
        <taxon>Splendidivirga</taxon>
    </lineage>
</organism>
<proteinExistence type="predicted"/>
<dbReference type="Gene3D" id="1.10.10.10">
    <property type="entry name" value="Winged helix-like DNA-binding domain superfamily/Winged helix DNA-binding domain"/>
    <property type="match status" value="1"/>
</dbReference>